<dbReference type="HOGENOM" id="CLU_3134171_0_0_9"/>
<protein>
    <submittedName>
        <fullName evidence="1">Uncharacterized protein</fullName>
    </submittedName>
</protein>
<gene>
    <name evidence="1" type="ORF">CLOSTMETH_03136</name>
</gene>
<dbReference type="STRING" id="537013.CLOSTMETH_03136"/>
<dbReference type="Proteomes" id="UP000003340">
    <property type="component" value="Unassembled WGS sequence"/>
</dbReference>
<dbReference type="AlphaFoldDB" id="C0EGZ2"/>
<evidence type="ECO:0000313" key="1">
    <source>
        <dbReference type="EMBL" id="EEG29245.1"/>
    </source>
</evidence>
<keyword evidence="2" id="KW-1185">Reference proteome</keyword>
<sequence length="49" mass="6012">MVCDAKKTVGCKIIYPFKIYTFFLKYVIIIESTHQLFKKSNWKRHFLRK</sequence>
<reference evidence="1 2" key="2">
    <citation type="submission" date="2009-02" db="EMBL/GenBank/DDBJ databases">
        <title>Draft genome sequence of Clostridium methylpentosum (DSM 5476).</title>
        <authorList>
            <person name="Sudarsanam P."/>
            <person name="Ley R."/>
            <person name="Guruge J."/>
            <person name="Turnbaugh P.J."/>
            <person name="Mahowald M."/>
            <person name="Liep D."/>
            <person name="Gordon J."/>
        </authorList>
    </citation>
    <scope>NUCLEOTIDE SEQUENCE [LARGE SCALE GENOMIC DNA]</scope>
    <source>
        <strain evidence="1 2">DSM 5476</strain>
    </source>
</reference>
<name>C0EGZ2_9FIRM</name>
<proteinExistence type="predicted"/>
<accession>C0EGZ2</accession>
<reference evidence="1 2" key="1">
    <citation type="submission" date="2009-01" db="EMBL/GenBank/DDBJ databases">
        <authorList>
            <person name="Fulton L."/>
            <person name="Clifton S."/>
            <person name="Fulton B."/>
            <person name="Xu J."/>
            <person name="Minx P."/>
            <person name="Pepin K.H."/>
            <person name="Johnson M."/>
            <person name="Bhonagiri V."/>
            <person name="Nash W.E."/>
            <person name="Mardis E.R."/>
            <person name="Wilson R.K."/>
        </authorList>
    </citation>
    <scope>NUCLEOTIDE SEQUENCE [LARGE SCALE GENOMIC DNA]</scope>
    <source>
        <strain evidence="1 2">DSM 5476</strain>
    </source>
</reference>
<comment type="caution">
    <text evidence="1">The sequence shown here is derived from an EMBL/GenBank/DDBJ whole genome shotgun (WGS) entry which is preliminary data.</text>
</comment>
<dbReference type="EMBL" id="ACEC01000113">
    <property type="protein sequence ID" value="EEG29245.1"/>
    <property type="molecule type" value="Genomic_DNA"/>
</dbReference>
<evidence type="ECO:0000313" key="2">
    <source>
        <dbReference type="Proteomes" id="UP000003340"/>
    </source>
</evidence>
<organism evidence="1 2">
    <name type="scientific">[Clostridium] methylpentosum DSM 5476</name>
    <dbReference type="NCBI Taxonomy" id="537013"/>
    <lineage>
        <taxon>Bacteria</taxon>
        <taxon>Bacillati</taxon>
        <taxon>Bacillota</taxon>
        <taxon>Clostridia</taxon>
        <taxon>Eubacteriales</taxon>
        <taxon>Oscillospiraceae</taxon>
        <taxon>Oscillospiraceae incertae sedis</taxon>
    </lineage>
</organism>